<name>A0ABS6T5R1_9RHOB</name>
<dbReference type="RefSeq" id="WP_218393759.1">
    <property type="nucleotide sequence ID" value="NZ_JAHUZE010000004.1"/>
</dbReference>
<dbReference type="EMBL" id="JAHUZE010000004">
    <property type="protein sequence ID" value="MBV7380558.1"/>
    <property type="molecule type" value="Genomic_DNA"/>
</dbReference>
<organism evidence="1 2">
    <name type="scientific">Maritimibacter dapengensis</name>
    <dbReference type="NCBI Taxonomy" id="2836868"/>
    <lineage>
        <taxon>Bacteria</taxon>
        <taxon>Pseudomonadati</taxon>
        <taxon>Pseudomonadota</taxon>
        <taxon>Alphaproteobacteria</taxon>
        <taxon>Rhodobacterales</taxon>
        <taxon>Roseobacteraceae</taxon>
        <taxon>Maritimibacter</taxon>
    </lineage>
</organism>
<comment type="caution">
    <text evidence="1">The sequence shown here is derived from an EMBL/GenBank/DDBJ whole genome shotgun (WGS) entry which is preliminary data.</text>
</comment>
<evidence type="ECO:0000313" key="2">
    <source>
        <dbReference type="Proteomes" id="UP000756530"/>
    </source>
</evidence>
<dbReference type="PANTHER" id="PTHR43434">
    <property type="entry name" value="PHOSPHOGLYCOLATE PHOSPHATASE"/>
    <property type="match status" value="1"/>
</dbReference>
<dbReference type="Pfam" id="PF13419">
    <property type="entry name" value="HAD_2"/>
    <property type="match status" value="1"/>
</dbReference>
<proteinExistence type="predicted"/>
<dbReference type="SFLD" id="SFLDG01129">
    <property type="entry name" value="C1.5:_HAD__Beta-PGM__Phosphata"/>
    <property type="match status" value="1"/>
</dbReference>
<dbReference type="InterPro" id="IPR050155">
    <property type="entry name" value="HAD-like_hydrolase_sf"/>
</dbReference>
<dbReference type="InterPro" id="IPR006439">
    <property type="entry name" value="HAD-SF_hydro_IA"/>
</dbReference>
<dbReference type="PANTHER" id="PTHR43434:SF24">
    <property type="entry name" value="HYDROLASE-RELATED"/>
    <property type="match status" value="1"/>
</dbReference>
<dbReference type="SFLD" id="SFLDG01135">
    <property type="entry name" value="C1.5.6:_HAD__Beta-PGM__Phospha"/>
    <property type="match status" value="1"/>
</dbReference>
<protein>
    <submittedName>
        <fullName evidence="1">HAD-IA family hydrolase</fullName>
    </submittedName>
</protein>
<dbReference type="NCBIfam" id="TIGR01549">
    <property type="entry name" value="HAD-SF-IA-v1"/>
    <property type="match status" value="1"/>
</dbReference>
<dbReference type="SFLD" id="SFLDS00003">
    <property type="entry name" value="Haloacid_Dehalogenase"/>
    <property type="match status" value="1"/>
</dbReference>
<accession>A0ABS6T5R1</accession>
<sequence>MAALKLVIFDVDGTLIDSQHAIVDAMRAAAAHVGAEAPQRSAITRIVGRSLAEAIEELFPTLTEHERVEAAEAYRHAYMSKREASGTPPLYEGARAAIRDVSNRPDVLVGTATGMSLRGMKRVIEAHDLQDVFSTIQTADDHPSKPNPAMILAALDDTGADPRLAAFVGDTVFDMEAGAAAGVFTIGVTWGYHEPDELRAAGANVVIERFDDLVPTLDEYWSTR</sequence>
<evidence type="ECO:0000313" key="1">
    <source>
        <dbReference type="EMBL" id="MBV7380558.1"/>
    </source>
</evidence>
<dbReference type="GO" id="GO:0016787">
    <property type="term" value="F:hydrolase activity"/>
    <property type="evidence" value="ECO:0007669"/>
    <property type="project" value="UniProtKB-KW"/>
</dbReference>
<gene>
    <name evidence="1" type="ORF">KJP28_16655</name>
</gene>
<dbReference type="InterPro" id="IPR041492">
    <property type="entry name" value="HAD_2"/>
</dbReference>
<keyword evidence="1" id="KW-0378">Hydrolase</keyword>
<dbReference type="Proteomes" id="UP000756530">
    <property type="component" value="Unassembled WGS sequence"/>
</dbReference>
<reference evidence="1 2" key="1">
    <citation type="submission" date="2021-05" db="EMBL/GenBank/DDBJ databases">
        <title>Culturable bacteria isolated from Daya Bay.</title>
        <authorList>
            <person name="Zheng W."/>
            <person name="Yu S."/>
            <person name="Huang Y."/>
        </authorList>
    </citation>
    <scope>NUCLEOTIDE SEQUENCE [LARGE SCALE GENOMIC DNA]</scope>
    <source>
        <strain evidence="1 2">DP4N28-5</strain>
    </source>
</reference>
<keyword evidence="2" id="KW-1185">Reference proteome</keyword>